<dbReference type="CDD" id="cd12797">
    <property type="entry name" value="M23_peptidase"/>
    <property type="match status" value="1"/>
</dbReference>
<dbReference type="GO" id="GO:0004222">
    <property type="term" value="F:metalloendopeptidase activity"/>
    <property type="evidence" value="ECO:0007669"/>
    <property type="project" value="TreeGrafter"/>
</dbReference>
<sequence length="885" mass="98869">MTPTLFKPKETNYENAGIGFLSDCISCIVTEEENGQYEAELEFPTNAKYADYLQEYGYQIKTKPSDEDDYMIFDIYDHFMDVFTKTLTVKAKSRTNRLGRRAVGNVVISNKTGMEAMRMLENGMDADSDIELYSDIQTRSSTTFEVTNPLSCIGGSQGSMLQLWGGEIKHEPFKLSLLKRRGRDNVTTVRYGKDLEGLTVDLNYDGLLTRILPYADLQNDQGVTERIYGSPVDSKYIGNYEEEIFSRYVQFTEDQGVTDKASLNKVAKNYFTSMNPGVDKPSCQLKVNIRKLEENSKTKKFADFRKLCLCDTFTVVHQKTKVDITAKVRSIKYDSLLEKVVEISAGDERFTFFEDQVKKLEETMKAMPTKQYASSFVDYITDLINGVDGGAVYQYPKNRPYATYYLDTDSIDTAKDVVVLNSKGIGFSRKGWKGPFDYGWTIDGILNANFIKTGILEGIEVHSKNDNYDIGLNNGAITFRDKKDEIIGVMEAAQFGDAKKDKGITITQRAPYSYYLKCKYPDGSEKTPFHIVSEKIDGGQWNDFVTTNMEGLVQVNGALYVTGKIFLNGKEITGNGSGSGGGGGGGVPPELTTDQEKNAWAVWQFFKEKGWSIESIAGMLGNMQSESGIMPDIDEISGGGGYGLVQWTPKSKLVDWCNERGLDHRTLDAQCQRIQWEMENNVQWFPNYERPDLANISFREFTQLKDVKLAAEYFIAFYEHPKDVHQPIRGTQAQYWYDKLKDLKPPTAGWLSPVRANYVVTQEWDEPDYNSGGAAGIHGGIDLASVPAGSTPDIYAANSGTIMTVGSNPALEGNYIMIDHGNSYYTYYGHLSSINVKQGEKVTNATVIGVMGTTGASTGVHLHFEVRRGGSTATSRINPRDVITF</sequence>
<evidence type="ECO:0000259" key="1">
    <source>
        <dbReference type="Pfam" id="PF01551"/>
    </source>
</evidence>
<protein>
    <recommendedName>
        <fullName evidence="6">Peptidase M23 domain-containing protein</fullName>
    </recommendedName>
</protein>
<dbReference type="InterPro" id="IPR011055">
    <property type="entry name" value="Dup_hybrid_motif"/>
</dbReference>
<dbReference type="Pfam" id="PF18013">
    <property type="entry name" value="Phage_lysozyme2"/>
    <property type="match status" value="1"/>
</dbReference>
<evidence type="ECO:0000259" key="2">
    <source>
        <dbReference type="Pfam" id="PF06605"/>
    </source>
</evidence>
<dbReference type="PANTHER" id="PTHR21666:SF270">
    <property type="entry name" value="MUREIN HYDROLASE ACTIVATOR ENVC"/>
    <property type="match status" value="1"/>
</dbReference>
<dbReference type="RefSeq" id="WP_069663390.1">
    <property type="nucleotide sequence ID" value="NZ_JXLF01000022.1"/>
</dbReference>
<dbReference type="PANTHER" id="PTHR21666">
    <property type="entry name" value="PEPTIDASE-RELATED"/>
    <property type="match status" value="1"/>
</dbReference>
<name>A0A1E5GU26_9ENTE</name>
<feature type="domain" description="M23ase beta-sheet core" evidence="1">
    <location>
        <begin position="777"/>
        <end position="871"/>
    </location>
</feature>
<dbReference type="InterPro" id="IPR050570">
    <property type="entry name" value="Cell_wall_metabolism_enzyme"/>
</dbReference>
<dbReference type="Proteomes" id="UP000095094">
    <property type="component" value="Unassembled WGS sequence"/>
</dbReference>
<organism evidence="4 5">
    <name type="scientific">Enterococcus termitis</name>
    <dbReference type="NCBI Taxonomy" id="332950"/>
    <lineage>
        <taxon>Bacteria</taxon>
        <taxon>Bacillati</taxon>
        <taxon>Bacillota</taxon>
        <taxon>Bacilli</taxon>
        <taxon>Lactobacillales</taxon>
        <taxon>Enterococcaceae</taxon>
        <taxon>Enterococcus</taxon>
    </lineage>
</organism>
<dbReference type="InterPro" id="IPR007119">
    <property type="entry name" value="Phage_tail_spike_N"/>
</dbReference>
<evidence type="ECO:0008006" key="6">
    <source>
        <dbReference type="Google" id="ProtNLM"/>
    </source>
</evidence>
<evidence type="ECO:0000259" key="3">
    <source>
        <dbReference type="Pfam" id="PF18013"/>
    </source>
</evidence>
<dbReference type="EMBL" id="MIJY01000013">
    <property type="protein sequence ID" value="OEG16181.1"/>
    <property type="molecule type" value="Genomic_DNA"/>
</dbReference>
<keyword evidence="5" id="KW-1185">Reference proteome</keyword>
<dbReference type="Pfam" id="PF01551">
    <property type="entry name" value="Peptidase_M23"/>
    <property type="match status" value="1"/>
</dbReference>
<dbReference type="InterPro" id="IPR016047">
    <property type="entry name" value="M23ase_b-sheet_dom"/>
</dbReference>
<evidence type="ECO:0000313" key="4">
    <source>
        <dbReference type="EMBL" id="OEG16181.1"/>
    </source>
</evidence>
<dbReference type="InterPro" id="IPR010572">
    <property type="entry name" value="Tail_dom"/>
</dbReference>
<dbReference type="AlphaFoldDB" id="A0A1E5GU26"/>
<gene>
    <name evidence="4" type="ORF">BCR25_18475</name>
</gene>
<dbReference type="InterPro" id="IPR041219">
    <property type="entry name" value="Phage_lysozyme2"/>
</dbReference>
<evidence type="ECO:0000313" key="5">
    <source>
        <dbReference type="Proteomes" id="UP000095094"/>
    </source>
</evidence>
<dbReference type="OrthoDB" id="9805070at2"/>
<comment type="caution">
    <text evidence="4">The sequence shown here is derived from an EMBL/GenBank/DDBJ whole genome shotgun (WGS) entry which is preliminary data.</text>
</comment>
<reference evidence="5" key="1">
    <citation type="submission" date="2016-09" db="EMBL/GenBank/DDBJ databases">
        <authorList>
            <person name="Gulvik C.A."/>
        </authorList>
    </citation>
    <scope>NUCLEOTIDE SEQUENCE [LARGE SCALE GENOMIC DNA]</scope>
    <source>
        <strain evidence="5">LMG 8895</strain>
    </source>
</reference>
<dbReference type="NCBIfam" id="TIGR01665">
    <property type="entry name" value="put_anti_recept"/>
    <property type="match status" value="1"/>
</dbReference>
<dbReference type="Pfam" id="PF06605">
    <property type="entry name" value="Prophage_tail"/>
    <property type="match status" value="1"/>
</dbReference>
<accession>A0A1E5GU26</accession>
<feature type="domain" description="Phage tail lysozyme" evidence="3">
    <location>
        <begin position="597"/>
        <end position="740"/>
    </location>
</feature>
<dbReference type="Gene3D" id="1.10.530.10">
    <property type="match status" value="1"/>
</dbReference>
<dbReference type="Gene3D" id="2.70.70.10">
    <property type="entry name" value="Glucose Permease (Domain IIA)"/>
    <property type="match status" value="1"/>
</dbReference>
<dbReference type="SUPFAM" id="SSF51261">
    <property type="entry name" value="Duplicated hybrid motif"/>
    <property type="match status" value="1"/>
</dbReference>
<proteinExistence type="predicted"/>
<feature type="domain" description="Tail spike" evidence="2">
    <location>
        <begin position="159"/>
        <end position="337"/>
    </location>
</feature>